<reference evidence="4 5" key="1">
    <citation type="submission" date="2018-06" db="EMBL/GenBank/DDBJ databases">
        <title>Comparative genomics reveals the genomic features of Rhizophagus irregularis, R. cerebriforme, R. diaphanum and Gigaspora rosea, and their symbiotic lifestyle signature.</title>
        <authorList>
            <person name="Morin E."/>
            <person name="San Clemente H."/>
            <person name="Chen E.C.H."/>
            <person name="De La Providencia I."/>
            <person name="Hainaut M."/>
            <person name="Kuo A."/>
            <person name="Kohler A."/>
            <person name="Murat C."/>
            <person name="Tang N."/>
            <person name="Roy S."/>
            <person name="Loubradou J."/>
            <person name="Henrissat B."/>
            <person name="Grigoriev I.V."/>
            <person name="Corradi N."/>
            <person name="Roux C."/>
            <person name="Martin F.M."/>
        </authorList>
    </citation>
    <scope>NUCLEOTIDE SEQUENCE [LARGE SCALE GENOMIC DNA]</scope>
    <source>
        <strain evidence="4 5">DAOM 227022</strain>
    </source>
</reference>
<feature type="compositionally biased region" description="Pro residues" evidence="1">
    <location>
        <begin position="175"/>
        <end position="185"/>
    </location>
</feature>
<feature type="chain" id="PRO_5017458232" description="Transmembrane protein" evidence="3">
    <location>
        <begin position="22"/>
        <end position="221"/>
    </location>
</feature>
<evidence type="ECO:0008006" key="6">
    <source>
        <dbReference type="Google" id="ProtNLM"/>
    </source>
</evidence>
<evidence type="ECO:0000256" key="1">
    <source>
        <dbReference type="SAM" id="MobiDB-lite"/>
    </source>
</evidence>
<dbReference type="EMBL" id="QKYT01000091">
    <property type="protein sequence ID" value="RIA94036.1"/>
    <property type="molecule type" value="Genomic_DNA"/>
</dbReference>
<dbReference type="AlphaFoldDB" id="A0A397TAR9"/>
<keyword evidence="5" id="KW-1185">Reference proteome</keyword>
<proteinExistence type="predicted"/>
<evidence type="ECO:0000256" key="3">
    <source>
        <dbReference type="SAM" id="SignalP"/>
    </source>
</evidence>
<feature type="signal peptide" evidence="3">
    <location>
        <begin position="1"/>
        <end position="21"/>
    </location>
</feature>
<sequence length="221" mass="24705">MLAYFFFIVIYIILFENGVLALYNDYTCKNVTESCYHLNELLSPCFYKIDFNEVFILESAGLDILPFPRCLCNKDAYTSLVSCSISCEVPFDNSTKFESDCRNKNFTVDIDEGKAPNIPTPTNLPDSPTPSLNTSKNTKSNLNFGMITGLIISVIIVIGAIIVIIKYKKDKRHPPPPPPPTPKPPTTQNSTQGQEFIADNSQQSFENRRYPTNPGATSDEL</sequence>
<name>A0A397TAR9_9GLOM</name>
<keyword evidence="2" id="KW-0812">Transmembrane</keyword>
<protein>
    <recommendedName>
        <fullName evidence="6">Transmembrane protein</fullName>
    </recommendedName>
</protein>
<keyword evidence="2" id="KW-1133">Transmembrane helix</keyword>
<keyword evidence="2" id="KW-0472">Membrane</keyword>
<dbReference type="Proteomes" id="UP000265703">
    <property type="component" value="Unassembled WGS sequence"/>
</dbReference>
<feature type="transmembrane region" description="Helical" evidence="2">
    <location>
        <begin position="144"/>
        <end position="165"/>
    </location>
</feature>
<comment type="caution">
    <text evidence="4">The sequence shown here is derived from an EMBL/GenBank/DDBJ whole genome shotgun (WGS) entry which is preliminary data.</text>
</comment>
<feature type="region of interest" description="Disordered" evidence="1">
    <location>
        <begin position="112"/>
        <end position="134"/>
    </location>
</feature>
<accession>A0A397TAR9</accession>
<organism evidence="4 5">
    <name type="scientific">Glomus cerebriforme</name>
    <dbReference type="NCBI Taxonomy" id="658196"/>
    <lineage>
        <taxon>Eukaryota</taxon>
        <taxon>Fungi</taxon>
        <taxon>Fungi incertae sedis</taxon>
        <taxon>Mucoromycota</taxon>
        <taxon>Glomeromycotina</taxon>
        <taxon>Glomeromycetes</taxon>
        <taxon>Glomerales</taxon>
        <taxon>Glomeraceae</taxon>
        <taxon>Glomus</taxon>
    </lineage>
</organism>
<evidence type="ECO:0000313" key="5">
    <source>
        <dbReference type="Proteomes" id="UP000265703"/>
    </source>
</evidence>
<gene>
    <name evidence="4" type="ORF">C1645_735063</name>
</gene>
<evidence type="ECO:0000256" key="2">
    <source>
        <dbReference type="SAM" id="Phobius"/>
    </source>
</evidence>
<evidence type="ECO:0000313" key="4">
    <source>
        <dbReference type="EMBL" id="RIA94036.1"/>
    </source>
</evidence>
<feature type="region of interest" description="Disordered" evidence="1">
    <location>
        <begin position="170"/>
        <end position="221"/>
    </location>
</feature>
<keyword evidence="3" id="KW-0732">Signal</keyword>
<feature type="compositionally biased region" description="Polar residues" evidence="1">
    <location>
        <begin position="188"/>
        <end position="205"/>
    </location>
</feature>
<feature type="compositionally biased region" description="Polar residues" evidence="1">
    <location>
        <begin position="120"/>
        <end position="134"/>
    </location>
</feature>